<comment type="caution">
    <text evidence="1">The sequence shown here is derived from an EMBL/GenBank/DDBJ whole genome shotgun (WGS) entry which is preliminary data.</text>
</comment>
<dbReference type="Proteomes" id="UP000004473">
    <property type="component" value="Unassembled WGS sequence"/>
</dbReference>
<dbReference type="PATRIC" id="fig|1095748.3.peg.1252"/>
<evidence type="ECO:0000313" key="2">
    <source>
        <dbReference type="Proteomes" id="UP000004473"/>
    </source>
</evidence>
<gene>
    <name evidence="1" type="ORF">HMPREF1051_1632</name>
</gene>
<proteinExistence type="predicted"/>
<protein>
    <submittedName>
        <fullName evidence="1">Uncharacterized protein</fullName>
    </submittedName>
</protein>
<organism evidence="1 2">
    <name type="scientific">Neisseria sicca VK64</name>
    <dbReference type="NCBI Taxonomy" id="1095748"/>
    <lineage>
        <taxon>Bacteria</taxon>
        <taxon>Pseudomonadati</taxon>
        <taxon>Pseudomonadota</taxon>
        <taxon>Betaproteobacteria</taxon>
        <taxon>Neisseriales</taxon>
        <taxon>Neisseriaceae</taxon>
        <taxon>Neisseria</taxon>
    </lineage>
</organism>
<dbReference type="AlphaFoldDB" id="I2NSW6"/>
<accession>I2NSW6</accession>
<sequence length="41" mass="4643">MGFGLFFLSDAANNGENETDFMIVKRKSVAKPQLERYGFLT</sequence>
<dbReference type="EMBL" id="AJMT01000092">
    <property type="protein sequence ID" value="EIG28927.1"/>
    <property type="molecule type" value="Genomic_DNA"/>
</dbReference>
<reference evidence="1 2" key="1">
    <citation type="submission" date="2012-04" db="EMBL/GenBank/DDBJ databases">
        <authorList>
            <person name="Harkins D.M."/>
            <person name="Madupu R."/>
            <person name="Durkin A.S."/>
            <person name="Torralba M."/>
            <person name="Methe B."/>
            <person name="Sutton G.G."/>
            <person name="Nelson K.E."/>
        </authorList>
    </citation>
    <scope>NUCLEOTIDE SEQUENCE [LARGE SCALE GENOMIC DNA]</scope>
    <source>
        <strain evidence="1 2">VK64</strain>
    </source>
</reference>
<name>I2NSW6_NEISI</name>
<evidence type="ECO:0000313" key="1">
    <source>
        <dbReference type="EMBL" id="EIG28927.1"/>
    </source>
</evidence>